<evidence type="ECO:0000313" key="4">
    <source>
        <dbReference type="EMBL" id="OPH39145.1"/>
    </source>
</evidence>
<dbReference type="PROSITE" id="PS51782">
    <property type="entry name" value="LYSM"/>
    <property type="match status" value="1"/>
</dbReference>
<name>A0A378QRB4_9GAMM</name>
<feature type="domain" description="LysM" evidence="3">
    <location>
        <begin position="227"/>
        <end position="271"/>
    </location>
</feature>
<dbReference type="Pfam" id="PF01476">
    <property type="entry name" value="LysM"/>
    <property type="match status" value="1"/>
</dbReference>
<dbReference type="PROSITE" id="PS51724">
    <property type="entry name" value="SPOR"/>
    <property type="match status" value="1"/>
</dbReference>
<evidence type="ECO:0000256" key="1">
    <source>
        <dbReference type="SAM" id="MobiDB-lite"/>
    </source>
</evidence>
<dbReference type="GO" id="GO:0042834">
    <property type="term" value="F:peptidoglycan binding"/>
    <property type="evidence" value="ECO:0007669"/>
    <property type="project" value="InterPro"/>
</dbReference>
<evidence type="ECO:0000259" key="3">
    <source>
        <dbReference type="PROSITE" id="PS51782"/>
    </source>
</evidence>
<evidence type="ECO:0000259" key="2">
    <source>
        <dbReference type="PROSITE" id="PS51724"/>
    </source>
</evidence>
<feature type="domain" description="SPOR" evidence="2">
    <location>
        <begin position="311"/>
        <end position="388"/>
    </location>
</feature>
<feature type="compositionally biased region" description="Basic and acidic residues" evidence="1">
    <location>
        <begin position="154"/>
        <end position="220"/>
    </location>
</feature>
<dbReference type="EMBL" id="UGQF01000001">
    <property type="protein sequence ID" value="STZ03439.1"/>
    <property type="molecule type" value="Genomic_DNA"/>
</dbReference>
<dbReference type="RefSeq" id="WP_079325001.1">
    <property type="nucleotide sequence ID" value="NZ_MXAP01000045.1"/>
</dbReference>
<evidence type="ECO:0000313" key="7">
    <source>
        <dbReference type="Proteomes" id="UP000254618"/>
    </source>
</evidence>
<feature type="compositionally biased region" description="Basic and acidic residues" evidence="1">
    <location>
        <begin position="297"/>
        <end position="310"/>
    </location>
</feature>
<sequence>MISKQLLLGLSLVLGGGVILYAVNQGQSDTAQNVQTAKTTPQTDSVATTADDGVARPTVEPLTVDMATESKLLTAKQEAREARTLAQEKEAMALIEAQEKAQQLALDKATAEQKALATATPADTLTVETRPEAIAVAKAQAERERLEKLAKEKELKAKKEQEQREKDDKEKAKKEQDEKAKADKRASERAEKAKADKLKAQKEQAEKEKKEQAKKARDEAPQNANNGQHKVVRGDGLIKLSRQYGVPVSALAEANNMGRHDPLPLGKTIKIPSKAQVARLEREAKEREAQKAAAASADKRLKEARQKGSDGDGNARYGVQVSLADNQAKADELAKKYRDAGYKVSTSQTSRGVRVLVGSEKNQDAAAALRDKIKNDSRVDGSGAWVKRVQ</sequence>
<evidence type="ECO:0000313" key="5">
    <source>
        <dbReference type="EMBL" id="STZ03439.1"/>
    </source>
</evidence>
<dbReference type="Gene3D" id="3.10.350.10">
    <property type="entry name" value="LysM domain"/>
    <property type="match status" value="1"/>
</dbReference>
<dbReference type="EMBL" id="MXAP01000045">
    <property type="protein sequence ID" value="OPH39145.1"/>
    <property type="molecule type" value="Genomic_DNA"/>
</dbReference>
<dbReference type="Proteomes" id="UP000254618">
    <property type="component" value="Unassembled WGS sequence"/>
</dbReference>
<accession>A0A378QRB4</accession>
<dbReference type="InterPro" id="IPR018392">
    <property type="entry name" value="LysM"/>
</dbReference>
<dbReference type="InterPro" id="IPR036779">
    <property type="entry name" value="LysM_dom_sf"/>
</dbReference>
<dbReference type="Gene3D" id="3.30.70.1070">
    <property type="entry name" value="Sporulation related repeat"/>
    <property type="match status" value="1"/>
</dbReference>
<dbReference type="InterPro" id="IPR036680">
    <property type="entry name" value="SPOR-like_sf"/>
</dbReference>
<dbReference type="InterPro" id="IPR007730">
    <property type="entry name" value="SPOR-like_dom"/>
</dbReference>
<organism evidence="5 7">
    <name type="scientific">Moraxella equi</name>
    <dbReference type="NCBI Taxonomy" id="60442"/>
    <lineage>
        <taxon>Bacteria</taxon>
        <taxon>Pseudomonadati</taxon>
        <taxon>Pseudomonadota</taxon>
        <taxon>Gammaproteobacteria</taxon>
        <taxon>Moraxellales</taxon>
        <taxon>Moraxellaceae</taxon>
        <taxon>Moraxella</taxon>
    </lineage>
</organism>
<feature type="compositionally biased region" description="Basic and acidic residues" evidence="1">
    <location>
        <begin position="279"/>
        <end position="290"/>
    </location>
</feature>
<evidence type="ECO:0000313" key="6">
    <source>
        <dbReference type="Proteomes" id="UP000190777"/>
    </source>
</evidence>
<dbReference type="SMART" id="SM00257">
    <property type="entry name" value="LysM"/>
    <property type="match status" value="1"/>
</dbReference>
<feature type="region of interest" description="Disordered" evidence="1">
    <location>
        <begin position="276"/>
        <end position="317"/>
    </location>
</feature>
<dbReference type="SUPFAM" id="SSF110997">
    <property type="entry name" value="Sporulation related repeat"/>
    <property type="match status" value="1"/>
</dbReference>
<dbReference type="Proteomes" id="UP000190777">
    <property type="component" value="Unassembled WGS sequence"/>
</dbReference>
<protein>
    <submittedName>
        <fullName evidence="5">Protein TolA</fullName>
    </submittedName>
</protein>
<dbReference type="Pfam" id="PF05036">
    <property type="entry name" value="SPOR"/>
    <property type="match status" value="1"/>
</dbReference>
<dbReference type="AlphaFoldDB" id="A0A378QRB4"/>
<gene>
    <name evidence="4" type="ORF">B5J93_04570</name>
    <name evidence="5" type="ORF">NCTC11012_01687</name>
</gene>
<dbReference type="CDD" id="cd00118">
    <property type="entry name" value="LysM"/>
    <property type="match status" value="1"/>
</dbReference>
<keyword evidence="6" id="KW-1185">Reference proteome</keyword>
<reference evidence="4 6" key="1">
    <citation type="submission" date="2017-03" db="EMBL/GenBank/DDBJ databases">
        <title>Draft genome sequence of Moraxella equi CCUG 4950T type strain.</title>
        <authorList>
            <person name="Salva-Serra F."/>
            <person name="Engstrom-Jakobsson H."/>
            <person name="Thorell K."/>
            <person name="Jaen-Luchoro D."/>
            <person name="Gonzales-Siles L."/>
            <person name="Karlsson R."/>
            <person name="Yazdan S."/>
            <person name="Boulund F."/>
            <person name="Johnning A."/>
            <person name="Engstrand L."/>
            <person name="Kristiansson E."/>
            <person name="Moore E."/>
        </authorList>
    </citation>
    <scope>NUCLEOTIDE SEQUENCE [LARGE SCALE GENOMIC DNA]</scope>
    <source>
        <strain evidence="4 6">CCUG 4950</strain>
    </source>
</reference>
<feature type="region of interest" description="Disordered" evidence="1">
    <location>
        <begin position="154"/>
        <end position="235"/>
    </location>
</feature>
<reference evidence="5 7" key="2">
    <citation type="submission" date="2018-06" db="EMBL/GenBank/DDBJ databases">
        <authorList>
            <consortium name="Pathogen Informatics"/>
            <person name="Doyle S."/>
        </authorList>
    </citation>
    <scope>NUCLEOTIDE SEQUENCE [LARGE SCALE GENOMIC DNA]</scope>
    <source>
        <strain evidence="5 7">NCTC11012</strain>
    </source>
</reference>
<proteinExistence type="predicted"/>
<dbReference type="SUPFAM" id="SSF54106">
    <property type="entry name" value="LysM domain"/>
    <property type="match status" value="1"/>
</dbReference>